<dbReference type="EMBL" id="JH971391">
    <property type="protein sequence ID" value="EKM78582.1"/>
    <property type="molecule type" value="Genomic_DNA"/>
</dbReference>
<dbReference type="InterPro" id="IPR038704">
    <property type="entry name" value="YEAST_sf"/>
</dbReference>
<evidence type="ECO:0000256" key="1">
    <source>
        <dbReference type="ARBA" id="ARBA00004123"/>
    </source>
</evidence>
<evidence type="ECO:0000256" key="2">
    <source>
        <dbReference type="ARBA" id="ARBA00022723"/>
    </source>
</evidence>
<feature type="region of interest" description="Disordered" evidence="8">
    <location>
        <begin position="106"/>
        <end position="136"/>
    </location>
</feature>
<dbReference type="InterPro" id="IPR036236">
    <property type="entry name" value="Znf_C2H2_sf"/>
</dbReference>
<keyword evidence="11" id="KW-1185">Reference proteome</keyword>
<dbReference type="Pfam" id="PF22951">
    <property type="entry name" value="3HBD"/>
    <property type="match status" value="1"/>
</dbReference>
<dbReference type="KEGG" id="abp:AGABI1DRAFT107115"/>
<feature type="domain" description="C2H2-type" evidence="9">
    <location>
        <begin position="545"/>
        <end position="568"/>
    </location>
</feature>
<sequence length="1426" mass="157210">MTSSDSYISFPGLDNMDESFAWNLAPSSSPLSEYSFEYFSADSSSGLSTLTAHDHVASKEDPCTIGNFWEIPRSSLPGYATGFLNGLPLIETVGPGSIKDEPLSAISDGSSSSINSPAITDCSSPERIHGQSTWNPVSVGPQRKRCLSDCVSFPAINQTRGRSASDAYSTFQTFPGTLYDGFQGPSSYSPIPPPAGHCYQPYPTWSRSHSNPDFPTDLPVQQSAEYDYSSMGLYDGDRQGCLSSGDVIGNGQMPITSSQFKAQVASPAVQQAALKKRKNPDGKEWNLFSSIISVIPPLAQHKRRWAVLLYSPLLINKKTKYPQGLMHVWMELMRSRRASVFITAHSGLRQFQSSSATLQTVSEEQQLYLPLSTSVYEGPDAIYGAIPAEPFPVTSTSFQNEVPQLSSDCPTHNGVFFPPMDYSSFLADNQQLTQQSNLDSGQGDVVAHYCMDAITFNSQHVPGASFQGIPAMQCQRATTNSYTMPTSENTSVFTKPQLTSAANRKASDARRRRAAKYVCEMCGACLTAKHNLITHQNVHFGLKPFRCEICQKGFAAKATYRRHTKTVHLIGVYIFNESSQQNRHEVLSETLVSEFNLEIGLRERMTELLNARIAWASLLRESLAKNLPTHIASSESFRYAAFDSLRAAEKPFENLSNRESPAPPNIRLQEALRHARPPPKPKALPRNSKPTFLYTRASGMGNDASCLHILKCPVCFRTTFTSLQGLLNHARISHTLEWGTHEECIRACMVADPELDVSAGTEVGVGYGGILPGIRTIFEMAVGPSQSGDRIGPELAVEGKTIREVDSDGSAFSHLTRTLGLHEDSSALAPFLGKEPIRRGIKAHQQDELVDIDSHDEETSRLNARFKSRWRPHFAQRSVAIDTQGQVDTASSQSLVENDDFVQGVEADGTPSVDDKLAYTLPATMTTRFHFTTRVVITDRSLWIDSGSMKVTPISADDNVRCHQPMIDRPPYAVVGVASQPFLAKIDLTFNDVEGATFGEQTFSMEHWVDLDPLKSAVAAIGMEQTCDIELDKRTTILPVDTEITLINFKALWSSVDESLVENRETKEFVNNNLPLAYEEILKDLLPRFPLTLPVSRKRRGMNLPYKLVTSAQFSNLVEGRKKAIEWGRIRALRDAYNKVIEEKKTSDTFILTAGEIYTWLRDEGHLHQGGQVKSEVAQVISSQPNENSRWCPFCGLENALHTPLVKSEESGTKNEMGGNINCWLTVQTMGALKLRPVDVHRPAFPVAPPVLHDRVQGSQAPFDREALVQFADPHLALAIRRLIDPLGLSSFKARSTSISPFPLDSLEQGSEGIEATLAPYSLLALCLRPLIRRIIRSGLGVAEQQKSLHGRGYPTKTKIQHRGSDISLLTPTHILTGIGAGGRGGVVHDRDDVDEAILLCLSELGTVFASRRHGSDFQRVKVEET</sequence>
<evidence type="ECO:0000313" key="11">
    <source>
        <dbReference type="Proteomes" id="UP000008493"/>
    </source>
</evidence>
<keyword evidence="3" id="KW-0677">Repeat</keyword>
<dbReference type="InParanoid" id="K5X6M6"/>
<keyword evidence="4 7" id="KW-0863">Zinc-finger</keyword>
<keyword evidence="6" id="KW-0539">Nucleus</keyword>
<dbReference type="Pfam" id="PF00096">
    <property type="entry name" value="zf-C2H2"/>
    <property type="match status" value="1"/>
</dbReference>
<keyword evidence="2" id="KW-0479">Metal-binding</keyword>
<feature type="compositionally biased region" description="Low complexity" evidence="8">
    <location>
        <begin position="106"/>
        <end position="119"/>
    </location>
</feature>
<dbReference type="SUPFAM" id="SSF57667">
    <property type="entry name" value="beta-beta-alpha zinc fingers"/>
    <property type="match status" value="1"/>
</dbReference>
<reference evidence="11" key="1">
    <citation type="journal article" date="2012" name="Proc. Natl. Acad. Sci. U.S.A.">
        <title>Genome sequence of the button mushroom Agaricus bisporus reveals mechanisms governing adaptation to a humic-rich ecological niche.</title>
        <authorList>
            <person name="Morin E."/>
            <person name="Kohler A."/>
            <person name="Baker A.R."/>
            <person name="Foulongne-Oriol M."/>
            <person name="Lombard V."/>
            <person name="Nagy L.G."/>
            <person name="Ohm R.A."/>
            <person name="Patyshakuliyeva A."/>
            <person name="Brun A."/>
            <person name="Aerts A.L."/>
            <person name="Bailey A.M."/>
            <person name="Billette C."/>
            <person name="Coutinho P.M."/>
            <person name="Deakin G."/>
            <person name="Doddapaneni H."/>
            <person name="Floudas D."/>
            <person name="Grimwood J."/>
            <person name="Hilden K."/>
            <person name="Kuees U."/>
            <person name="LaButti K.M."/>
            <person name="Lapidus A."/>
            <person name="Lindquist E.A."/>
            <person name="Lucas S.M."/>
            <person name="Murat C."/>
            <person name="Riley R.W."/>
            <person name="Salamov A.A."/>
            <person name="Schmutz J."/>
            <person name="Subramanian V."/>
            <person name="Woesten H.A.B."/>
            <person name="Xu J."/>
            <person name="Eastwood D.C."/>
            <person name="Foster G.D."/>
            <person name="Sonnenberg A.S."/>
            <person name="Cullen D."/>
            <person name="de Vries R.P."/>
            <person name="Lundell T."/>
            <person name="Hibbett D.S."/>
            <person name="Henrissat B."/>
            <person name="Burton K.S."/>
            <person name="Kerrigan R.W."/>
            <person name="Challen M.P."/>
            <person name="Grigoriev I.V."/>
            <person name="Martin F."/>
        </authorList>
    </citation>
    <scope>NUCLEOTIDE SEQUENCE [LARGE SCALE GENOMIC DNA]</scope>
    <source>
        <strain evidence="11">JB137-S8 / ATCC MYA-4627 / FGSC 10392</strain>
    </source>
</reference>
<dbReference type="GeneID" id="18822358"/>
<accession>K5X6M6</accession>
<dbReference type="GO" id="GO:0008270">
    <property type="term" value="F:zinc ion binding"/>
    <property type="evidence" value="ECO:0007669"/>
    <property type="project" value="UniProtKB-KW"/>
</dbReference>
<evidence type="ECO:0000259" key="9">
    <source>
        <dbReference type="PROSITE" id="PS50157"/>
    </source>
</evidence>
<evidence type="ECO:0000313" key="10">
    <source>
        <dbReference type="EMBL" id="EKM78582.1"/>
    </source>
</evidence>
<gene>
    <name evidence="10" type="ORF">AGABI1DRAFT_107115</name>
</gene>
<evidence type="ECO:0000256" key="7">
    <source>
        <dbReference type="PROSITE-ProRule" id="PRU00042"/>
    </source>
</evidence>
<comment type="subcellular location">
    <subcellularLocation>
        <location evidence="1">Nucleus</location>
    </subcellularLocation>
</comment>
<dbReference type="PROSITE" id="PS50157">
    <property type="entry name" value="ZINC_FINGER_C2H2_2"/>
    <property type="match status" value="2"/>
</dbReference>
<dbReference type="Proteomes" id="UP000008493">
    <property type="component" value="Unassembled WGS sequence"/>
</dbReference>
<evidence type="ECO:0000256" key="3">
    <source>
        <dbReference type="ARBA" id="ARBA00022737"/>
    </source>
</evidence>
<dbReference type="Gene3D" id="2.60.40.1970">
    <property type="entry name" value="YEATS domain"/>
    <property type="match status" value="1"/>
</dbReference>
<evidence type="ECO:0000256" key="6">
    <source>
        <dbReference type="ARBA" id="ARBA00023242"/>
    </source>
</evidence>
<dbReference type="InterPro" id="IPR055127">
    <property type="entry name" value="YEATS2_3HBD"/>
</dbReference>
<dbReference type="InterPro" id="IPR050888">
    <property type="entry name" value="ZnF_C2H2-type_TF"/>
</dbReference>
<dbReference type="eggNOG" id="ENOG502S5YH">
    <property type="taxonomic scope" value="Eukaryota"/>
</dbReference>
<keyword evidence="5" id="KW-0862">Zinc</keyword>
<dbReference type="PANTHER" id="PTHR24406">
    <property type="entry name" value="TRANSCRIPTIONAL REPRESSOR CTCFL-RELATED"/>
    <property type="match status" value="1"/>
</dbReference>
<evidence type="ECO:0000256" key="5">
    <source>
        <dbReference type="ARBA" id="ARBA00022833"/>
    </source>
</evidence>
<protein>
    <recommendedName>
        <fullName evidence="9">C2H2-type domain-containing protein</fullName>
    </recommendedName>
</protein>
<evidence type="ECO:0000256" key="8">
    <source>
        <dbReference type="SAM" id="MobiDB-lite"/>
    </source>
</evidence>
<name>K5X6M6_AGABU</name>
<dbReference type="RefSeq" id="XP_007330455.1">
    <property type="nucleotide sequence ID" value="XM_007330393.1"/>
</dbReference>
<proteinExistence type="predicted"/>
<dbReference type="OrthoDB" id="1741717at2759"/>
<feature type="domain" description="C2H2-type" evidence="9">
    <location>
        <begin position="517"/>
        <end position="544"/>
    </location>
</feature>
<organism evidence="10 11">
    <name type="scientific">Agaricus bisporus var. burnettii (strain JB137-S8 / ATCC MYA-4627 / FGSC 10392)</name>
    <name type="common">White button mushroom</name>
    <dbReference type="NCBI Taxonomy" id="597362"/>
    <lineage>
        <taxon>Eukaryota</taxon>
        <taxon>Fungi</taxon>
        <taxon>Dikarya</taxon>
        <taxon>Basidiomycota</taxon>
        <taxon>Agaricomycotina</taxon>
        <taxon>Agaricomycetes</taxon>
        <taxon>Agaricomycetidae</taxon>
        <taxon>Agaricales</taxon>
        <taxon>Agaricineae</taxon>
        <taxon>Agaricaceae</taxon>
        <taxon>Agaricus</taxon>
    </lineage>
</organism>
<dbReference type="Gene3D" id="3.30.160.60">
    <property type="entry name" value="Classic Zinc Finger"/>
    <property type="match status" value="2"/>
</dbReference>
<dbReference type="PROSITE" id="PS00028">
    <property type="entry name" value="ZINC_FINGER_C2H2_1"/>
    <property type="match status" value="2"/>
</dbReference>
<dbReference type="SMART" id="SM00355">
    <property type="entry name" value="ZnF_C2H2"/>
    <property type="match status" value="3"/>
</dbReference>
<dbReference type="HOGENOM" id="CLU_252762_0_0_1"/>
<dbReference type="GO" id="GO:0005634">
    <property type="term" value="C:nucleus"/>
    <property type="evidence" value="ECO:0007669"/>
    <property type="project" value="UniProtKB-SubCell"/>
</dbReference>
<evidence type="ECO:0000256" key="4">
    <source>
        <dbReference type="ARBA" id="ARBA00022771"/>
    </source>
</evidence>
<dbReference type="InterPro" id="IPR013087">
    <property type="entry name" value="Znf_C2H2_type"/>
</dbReference>